<feature type="region of interest" description="Disordered" evidence="1">
    <location>
        <begin position="72"/>
        <end position="94"/>
    </location>
</feature>
<evidence type="ECO:0000313" key="3">
    <source>
        <dbReference type="Proteomes" id="UP001221898"/>
    </source>
</evidence>
<sequence length="94" mass="10469">MVAFPVHATDRLNICTAFHPQRLIPGKHRPKRWATTLAANRVKRHPRANHELGLAEEVQYCGAEAVTATCDSREIPKEELRRPETAGADKMAGT</sequence>
<dbReference type="AlphaFoldDB" id="A0AAD7WWY5"/>
<gene>
    <name evidence="2" type="ORF">AAFF_G00116270</name>
</gene>
<dbReference type="Proteomes" id="UP001221898">
    <property type="component" value="Unassembled WGS sequence"/>
</dbReference>
<feature type="compositionally biased region" description="Basic and acidic residues" evidence="1">
    <location>
        <begin position="72"/>
        <end position="84"/>
    </location>
</feature>
<comment type="caution">
    <text evidence="2">The sequence shown here is derived from an EMBL/GenBank/DDBJ whole genome shotgun (WGS) entry which is preliminary data.</text>
</comment>
<protein>
    <submittedName>
        <fullName evidence="2">Uncharacterized protein</fullName>
    </submittedName>
</protein>
<organism evidence="2 3">
    <name type="scientific">Aldrovandia affinis</name>
    <dbReference type="NCBI Taxonomy" id="143900"/>
    <lineage>
        <taxon>Eukaryota</taxon>
        <taxon>Metazoa</taxon>
        <taxon>Chordata</taxon>
        <taxon>Craniata</taxon>
        <taxon>Vertebrata</taxon>
        <taxon>Euteleostomi</taxon>
        <taxon>Actinopterygii</taxon>
        <taxon>Neopterygii</taxon>
        <taxon>Teleostei</taxon>
        <taxon>Notacanthiformes</taxon>
        <taxon>Halosauridae</taxon>
        <taxon>Aldrovandia</taxon>
    </lineage>
</organism>
<reference evidence="2" key="1">
    <citation type="journal article" date="2023" name="Science">
        <title>Genome structures resolve the early diversification of teleost fishes.</title>
        <authorList>
            <person name="Parey E."/>
            <person name="Louis A."/>
            <person name="Montfort J."/>
            <person name="Bouchez O."/>
            <person name="Roques C."/>
            <person name="Iampietro C."/>
            <person name="Lluch J."/>
            <person name="Castinel A."/>
            <person name="Donnadieu C."/>
            <person name="Desvignes T."/>
            <person name="Floi Bucao C."/>
            <person name="Jouanno E."/>
            <person name="Wen M."/>
            <person name="Mejri S."/>
            <person name="Dirks R."/>
            <person name="Jansen H."/>
            <person name="Henkel C."/>
            <person name="Chen W.J."/>
            <person name="Zahm M."/>
            <person name="Cabau C."/>
            <person name="Klopp C."/>
            <person name="Thompson A.W."/>
            <person name="Robinson-Rechavi M."/>
            <person name="Braasch I."/>
            <person name="Lecointre G."/>
            <person name="Bobe J."/>
            <person name="Postlethwait J.H."/>
            <person name="Berthelot C."/>
            <person name="Roest Crollius H."/>
            <person name="Guiguen Y."/>
        </authorList>
    </citation>
    <scope>NUCLEOTIDE SEQUENCE</scope>
    <source>
        <strain evidence="2">NC1722</strain>
    </source>
</reference>
<evidence type="ECO:0000313" key="2">
    <source>
        <dbReference type="EMBL" id="KAJ8412676.1"/>
    </source>
</evidence>
<proteinExistence type="predicted"/>
<keyword evidence="3" id="KW-1185">Reference proteome</keyword>
<name>A0AAD7WWY5_9TELE</name>
<evidence type="ECO:0000256" key="1">
    <source>
        <dbReference type="SAM" id="MobiDB-lite"/>
    </source>
</evidence>
<dbReference type="EMBL" id="JAINUG010000018">
    <property type="protein sequence ID" value="KAJ8412676.1"/>
    <property type="molecule type" value="Genomic_DNA"/>
</dbReference>
<accession>A0AAD7WWY5</accession>